<feature type="non-terminal residue" evidence="1">
    <location>
        <position position="1"/>
    </location>
</feature>
<keyword evidence="2" id="KW-1185">Reference proteome</keyword>
<gene>
    <name evidence="1" type="ORF">TRAPUB_9678</name>
</gene>
<accession>A0A1M2W1W8</accession>
<evidence type="ECO:0000313" key="1">
    <source>
        <dbReference type="EMBL" id="OJT13783.1"/>
    </source>
</evidence>
<dbReference type="EMBL" id="MNAD01000362">
    <property type="protein sequence ID" value="OJT13783.1"/>
    <property type="molecule type" value="Genomic_DNA"/>
</dbReference>
<reference evidence="1 2" key="1">
    <citation type="submission" date="2016-10" db="EMBL/GenBank/DDBJ databases">
        <title>Genome sequence of the basidiomycete white-rot fungus Trametes pubescens.</title>
        <authorList>
            <person name="Makela M.R."/>
            <person name="Granchi Z."/>
            <person name="Peng M."/>
            <person name="De Vries R.P."/>
            <person name="Grigoriev I."/>
            <person name="Riley R."/>
            <person name="Hilden K."/>
        </authorList>
    </citation>
    <scope>NUCLEOTIDE SEQUENCE [LARGE SCALE GENOMIC DNA]</scope>
    <source>
        <strain evidence="1 2">FBCC735</strain>
    </source>
</reference>
<protein>
    <submittedName>
        <fullName evidence="1">Uncharacterized protein</fullName>
    </submittedName>
</protein>
<comment type="caution">
    <text evidence="1">The sequence shown here is derived from an EMBL/GenBank/DDBJ whole genome shotgun (WGS) entry which is preliminary data.</text>
</comment>
<proteinExistence type="predicted"/>
<evidence type="ECO:0000313" key="2">
    <source>
        <dbReference type="Proteomes" id="UP000184267"/>
    </source>
</evidence>
<dbReference type="AlphaFoldDB" id="A0A1M2W1W8"/>
<dbReference type="Proteomes" id="UP000184267">
    <property type="component" value="Unassembled WGS sequence"/>
</dbReference>
<name>A0A1M2W1W8_TRAPU</name>
<sequence length="58" mass="6822">FSIILWDNDAAFDKDWWTTEITKNLPALRDTLTVDVEIYEYRKNLWAEDLPVEAASSM</sequence>
<dbReference type="OrthoDB" id="10561402at2759"/>
<organism evidence="1 2">
    <name type="scientific">Trametes pubescens</name>
    <name type="common">White-rot fungus</name>
    <dbReference type="NCBI Taxonomy" id="154538"/>
    <lineage>
        <taxon>Eukaryota</taxon>
        <taxon>Fungi</taxon>
        <taxon>Dikarya</taxon>
        <taxon>Basidiomycota</taxon>
        <taxon>Agaricomycotina</taxon>
        <taxon>Agaricomycetes</taxon>
        <taxon>Polyporales</taxon>
        <taxon>Polyporaceae</taxon>
        <taxon>Trametes</taxon>
    </lineage>
</organism>